<comment type="caution">
    <text evidence="1">The sequence shown here is derived from an EMBL/GenBank/DDBJ whole genome shotgun (WGS) entry which is preliminary data.</text>
</comment>
<keyword evidence="2" id="KW-1185">Reference proteome</keyword>
<dbReference type="Gene3D" id="2.40.70.10">
    <property type="entry name" value="Acid Proteases"/>
    <property type="match status" value="1"/>
</dbReference>
<reference evidence="1" key="1">
    <citation type="submission" date="2021-06" db="EMBL/GenBank/DDBJ databases">
        <authorList>
            <person name="Kallberg Y."/>
            <person name="Tangrot J."/>
            <person name="Rosling A."/>
        </authorList>
    </citation>
    <scope>NUCLEOTIDE SEQUENCE</scope>
    <source>
        <strain evidence="1">FL966</strain>
    </source>
</reference>
<dbReference type="Proteomes" id="UP000789759">
    <property type="component" value="Unassembled WGS sequence"/>
</dbReference>
<protein>
    <submittedName>
        <fullName evidence="1">22976_t:CDS:1</fullName>
    </submittedName>
</protein>
<evidence type="ECO:0000313" key="2">
    <source>
        <dbReference type="Proteomes" id="UP000789759"/>
    </source>
</evidence>
<dbReference type="OrthoDB" id="5597136at2759"/>
<proteinExistence type="predicted"/>
<dbReference type="EMBL" id="CAJVQA010000210">
    <property type="protein sequence ID" value="CAG8462581.1"/>
    <property type="molecule type" value="Genomic_DNA"/>
</dbReference>
<accession>A0A9N8VVC9</accession>
<dbReference type="InterPro" id="IPR021109">
    <property type="entry name" value="Peptidase_aspartic_dom_sf"/>
</dbReference>
<gene>
    <name evidence="1" type="ORF">CPELLU_LOCUS693</name>
</gene>
<sequence length="220" mass="25081">MNFYRPRNMKDGYEPKDELEVYITSVAQHQLYTTQRPKVQPVLYPDQIETYAAQDSQIGKTTAARCYIKIGNNSILAVLDSDITVSIMSNKMIKKLDLKIIKPSTTMVANANRARVRALGKVVNVNENSLIKLEDNENKGTFDKFKFEDELLEEAKEYFTYKTSKIKCLETPKKNKLDGEKDIFAYNMNNLSQTNMLVHKIDTGNAVPIKQTPYRAAPSV</sequence>
<name>A0A9N8VVC9_9GLOM</name>
<evidence type="ECO:0000313" key="1">
    <source>
        <dbReference type="EMBL" id="CAG8462581.1"/>
    </source>
</evidence>
<dbReference type="AlphaFoldDB" id="A0A9N8VVC9"/>
<organism evidence="1 2">
    <name type="scientific">Cetraspora pellucida</name>
    <dbReference type="NCBI Taxonomy" id="1433469"/>
    <lineage>
        <taxon>Eukaryota</taxon>
        <taxon>Fungi</taxon>
        <taxon>Fungi incertae sedis</taxon>
        <taxon>Mucoromycota</taxon>
        <taxon>Glomeromycotina</taxon>
        <taxon>Glomeromycetes</taxon>
        <taxon>Diversisporales</taxon>
        <taxon>Gigasporaceae</taxon>
        <taxon>Cetraspora</taxon>
    </lineage>
</organism>